<dbReference type="AlphaFoldDB" id="A0AAV5FSM3"/>
<name>A0AAV5FSM3_ELECO</name>
<feature type="compositionally biased region" description="Low complexity" evidence="1">
    <location>
        <begin position="235"/>
        <end position="245"/>
    </location>
</feature>
<dbReference type="CDD" id="cd05162">
    <property type="entry name" value="PWWP"/>
    <property type="match status" value="1"/>
</dbReference>
<evidence type="ECO:0000313" key="2">
    <source>
        <dbReference type="EMBL" id="GJN37730.1"/>
    </source>
</evidence>
<accession>A0AAV5FSM3</accession>
<evidence type="ECO:0008006" key="4">
    <source>
        <dbReference type="Google" id="ProtNLM"/>
    </source>
</evidence>
<feature type="region of interest" description="Disordered" evidence="1">
    <location>
        <begin position="381"/>
        <end position="401"/>
    </location>
</feature>
<gene>
    <name evidence="2" type="primary">gb26716</name>
    <name evidence="2" type="ORF">PR202_gb26716</name>
</gene>
<reference evidence="2" key="2">
    <citation type="submission" date="2021-12" db="EMBL/GenBank/DDBJ databases">
        <title>Resequencing data analysis of finger millet.</title>
        <authorList>
            <person name="Hatakeyama M."/>
            <person name="Aluri S."/>
            <person name="Balachadran M.T."/>
            <person name="Sivarajan S.R."/>
            <person name="Poveda L."/>
            <person name="Shimizu-Inatsugi R."/>
            <person name="Schlapbach R."/>
            <person name="Sreeman S.M."/>
            <person name="Shimizu K.K."/>
        </authorList>
    </citation>
    <scope>NUCLEOTIDE SEQUENCE</scope>
</reference>
<dbReference type="EMBL" id="BQKI01000095">
    <property type="protein sequence ID" value="GJN37730.1"/>
    <property type="molecule type" value="Genomic_DNA"/>
</dbReference>
<dbReference type="SUPFAM" id="SSF63748">
    <property type="entry name" value="Tudor/PWWP/MBT"/>
    <property type="match status" value="1"/>
</dbReference>
<comment type="caution">
    <text evidence="2">The sequence shown here is derived from an EMBL/GenBank/DDBJ whole genome shotgun (WGS) entry which is preliminary data.</text>
</comment>
<dbReference type="Proteomes" id="UP001054889">
    <property type="component" value="Unassembled WGS sequence"/>
</dbReference>
<dbReference type="PANTHER" id="PTHR35491">
    <property type="entry name" value="OS12G0638500-LIKE PROTEIN"/>
    <property type="match status" value="1"/>
</dbReference>
<dbReference type="Gene3D" id="2.30.30.140">
    <property type="match status" value="1"/>
</dbReference>
<feature type="region of interest" description="Disordered" evidence="1">
    <location>
        <begin position="195"/>
        <end position="259"/>
    </location>
</feature>
<keyword evidence="3" id="KW-1185">Reference proteome</keyword>
<sequence length="509" mass="54320">MEAKTLNPVADADGAPGTLAAGELVWAKPKGRRTRWWPARLLAACPAAARDAAVAYFGDPGAPPGPATQVRRFADPDADGLARGSAARAFLAAVDEAHAGAVAALLASLTCGCVPQPPPPENSVFVIGVANLSPAEFLAALRDAAMAGSPVGLVDRARLKSWVRALGEGWGPGGAGHYPRRTLVELEDKIDLDVPAGEDKEDDEPEASEPPQETPAPQKKRRAASRVDEVDAGENEGNNDSTTGTGTSGKRERKRSKYLSPPYTNVGVFTLPRKATDSPKALVVNSAESDSEVLPGSIGVEKVLSLVLGLSKDVSHRSHFPKAVEAFLRLFRSTELKCPETEFYEGHESLVEQSVGKVDVDIAAGVVSDSQTFLKQSKCAAKRSRKNDDERASSSIKRKKREKYSPAATICCDLPITPAIPIRQVKAEDLRSQLKAGGSARVFGVRAKDERLKPSVSKCQVSPALPEAGKPGQEQVILSDQPAKENNEAKLKDEKNEPSLFDMLFQLLF</sequence>
<organism evidence="2 3">
    <name type="scientific">Eleusine coracana subsp. coracana</name>
    <dbReference type="NCBI Taxonomy" id="191504"/>
    <lineage>
        <taxon>Eukaryota</taxon>
        <taxon>Viridiplantae</taxon>
        <taxon>Streptophyta</taxon>
        <taxon>Embryophyta</taxon>
        <taxon>Tracheophyta</taxon>
        <taxon>Spermatophyta</taxon>
        <taxon>Magnoliopsida</taxon>
        <taxon>Liliopsida</taxon>
        <taxon>Poales</taxon>
        <taxon>Poaceae</taxon>
        <taxon>PACMAD clade</taxon>
        <taxon>Chloridoideae</taxon>
        <taxon>Cynodonteae</taxon>
        <taxon>Eleusininae</taxon>
        <taxon>Eleusine</taxon>
    </lineage>
</organism>
<reference evidence="2" key="1">
    <citation type="journal article" date="2018" name="DNA Res.">
        <title>Multiple hybrid de novo genome assembly of finger millet, an orphan allotetraploid crop.</title>
        <authorList>
            <person name="Hatakeyama M."/>
            <person name="Aluri S."/>
            <person name="Balachadran M.T."/>
            <person name="Sivarajan S.R."/>
            <person name="Patrignani A."/>
            <person name="Gruter S."/>
            <person name="Poveda L."/>
            <person name="Shimizu-Inatsugi R."/>
            <person name="Baeten J."/>
            <person name="Francoijs K.J."/>
            <person name="Nataraja K.N."/>
            <person name="Reddy Y.A.N."/>
            <person name="Phadnis S."/>
            <person name="Ravikumar R.L."/>
            <person name="Schlapbach R."/>
            <person name="Sreeman S.M."/>
            <person name="Shimizu K.K."/>
        </authorList>
    </citation>
    <scope>NUCLEOTIDE SEQUENCE</scope>
</reference>
<evidence type="ECO:0000313" key="3">
    <source>
        <dbReference type="Proteomes" id="UP001054889"/>
    </source>
</evidence>
<dbReference type="PANTHER" id="PTHR35491:SF12">
    <property type="entry name" value="RRM DOMAIN-CONTAINING PROTEIN"/>
    <property type="match status" value="1"/>
</dbReference>
<evidence type="ECO:0000256" key="1">
    <source>
        <dbReference type="SAM" id="MobiDB-lite"/>
    </source>
</evidence>
<feature type="region of interest" description="Disordered" evidence="1">
    <location>
        <begin position="462"/>
        <end position="490"/>
    </location>
</feature>
<proteinExistence type="predicted"/>
<protein>
    <recommendedName>
        <fullName evidence="4">PWWP domain-containing protein</fullName>
    </recommendedName>
</protein>